<feature type="transmembrane region" description="Helical" evidence="1">
    <location>
        <begin position="175"/>
        <end position="195"/>
    </location>
</feature>
<reference evidence="2 3" key="1">
    <citation type="journal article" date="2016" name="Nat. Commun.">
        <title>Thousands of microbial genomes shed light on interconnected biogeochemical processes in an aquifer system.</title>
        <authorList>
            <person name="Anantharaman K."/>
            <person name="Brown C.T."/>
            <person name="Hug L.A."/>
            <person name="Sharon I."/>
            <person name="Castelle C.J."/>
            <person name="Probst A.J."/>
            <person name="Thomas B.C."/>
            <person name="Singh A."/>
            <person name="Wilkins M.J."/>
            <person name="Karaoz U."/>
            <person name="Brodie E.L."/>
            <person name="Williams K.H."/>
            <person name="Hubbard S.S."/>
            <person name="Banfield J.F."/>
        </authorList>
    </citation>
    <scope>NUCLEOTIDE SEQUENCE [LARGE SCALE GENOMIC DNA]</scope>
</reference>
<protein>
    <submittedName>
        <fullName evidence="2">Uncharacterized protein</fullName>
    </submittedName>
</protein>
<accession>A0A1F8BMI8</accession>
<keyword evidence="1" id="KW-0472">Membrane</keyword>
<dbReference type="EMBL" id="MGHF01000001">
    <property type="protein sequence ID" value="OGM65277.1"/>
    <property type="molecule type" value="Genomic_DNA"/>
</dbReference>
<dbReference type="AlphaFoldDB" id="A0A1F8BMI8"/>
<name>A0A1F8BMI8_9BACT</name>
<evidence type="ECO:0000313" key="3">
    <source>
        <dbReference type="Proteomes" id="UP000177082"/>
    </source>
</evidence>
<sequence>MTKFAWMTSLVGILLFTVAFFGSEVWGQTAEIKTEFGQMELQGIHSPLPQPTQSTTVINQKPEGEVPPTKETQNILEEELLKLQDLPNKVSNLESKAKDYQGDARVSNWLSWWWVTGFLAGVLWIFVWVFVGWQWARFKFWGFGWPWPWWFWVPVFWFIPWLFLAWQFWLIWWVWWIWVWWLFPWVFWLFWWIVIFKEAMIWIWKGKQP</sequence>
<dbReference type="Proteomes" id="UP000177082">
    <property type="component" value="Unassembled WGS sequence"/>
</dbReference>
<organism evidence="2 3">
    <name type="scientific">Candidatus Woesebacteria bacterium RIFCSPLOWO2_01_FULL_39_21</name>
    <dbReference type="NCBI Taxonomy" id="1802519"/>
    <lineage>
        <taxon>Bacteria</taxon>
        <taxon>Candidatus Woeseibacteriota</taxon>
    </lineage>
</organism>
<keyword evidence="1" id="KW-1133">Transmembrane helix</keyword>
<feature type="transmembrane region" description="Helical" evidence="1">
    <location>
        <begin position="112"/>
        <end position="135"/>
    </location>
</feature>
<gene>
    <name evidence="2" type="ORF">A2961_01550</name>
</gene>
<comment type="caution">
    <text evidence="2">The sequence shown here is derived from an EMBL/GenBank/DDBJ whole genome shotgun (WGS) entry which is preliminary data.</text>
</comment>
<feature type="transmembrane region" description="Helical" evidence="1">
    <location>
        <begin position="147"/>
        <end position="169"/>
    </location>
</feature>
<keyword evidence="1" id="KW-0812">Transmembrane</keyword>
<evidence type="ECO:0000256" key="1">
    <source>
        <dbReference type="SAM" id="Phobius"/>
    </source>
</evidence>
<proteinExistence type="predicted"/>
<evidence type="ECO:0000313" key="2">
    <source>
        <dbReference type="EMBL" id="OGM65277.1"/>
    </source>
</evidence>